<accession>A0A8C6SQ61</accession>
<evidence type="ECO:0000313" key="3">
    <source>
        <dbReference type="Proteomes" id="UP000694523"/>
    </source>
</evidence>
<evidence type="ECO:0000313" key="2">
    <source>
        <dbReference type="Ensembl" id="ENSNMLP00000008506.1"/>
    </source>
</evidence>
<proteinExistence type="predicted"/>
<evidence type="ECO:0000256" key="1">
    <source>
        <dbReference type="SAM" id="Phobius"/>
    </source>
</evidence>
<reference evidence="2" key="1">
    <citation type="submission" date="2025-08" db="UniProtKB">
        <authorList>
            <consortium name="Ensembl"/>
        </authorList>
    </citation>
    <scope>IDENTIFICATION</scope>
</reference>
<keyword evidence="3" id="KW-1185">Reference proteome</keyword>
<keyword evidence="1" id="KW-0472">Membrane</keyword>
<reference evidence="2" key="2">
    <citation type="submission" date="2025-09" db="UniProtKB">
        <authorList>
            <consortium name="Ensembl"/>
        </authorList>
    </citation>
    <scope>IDENTIFICATION</scope>
</reference>
<protein>
    <submittedName>
        <fullName evidence="2">Uncharacterized protein</fullName>
    </submittedName>
</protein>
<feature type="transmembrane region" description="Helical" evidence="1">
    <location>
        <begin position="40"/>
        <end position="63"/>
    </location>
</feature>
<sequence>SLFSKATPKLFYNPYCYRNRRRLATVDLYGGDYTQSTHNWLFHTLVSVAIQSLINVFIVLFIVSSH</sequence>
<dbReference type="Ensembl" id="ENSNMLT00000009663.1">
    <property type="protein sequence ID" value="ENSNMLP00000008506.1"/>
    <property type="gene ID" value="ENSNMLG00000006009.1"/>
</dbReference>
<dbReference type="Proteomes" id="UP000694523">
    <property type="component" value="Unplaced"/>
</dbReference>
<keyword evidence="1" id="KW-1133">Transmembrane helix</keyword>
<name>A0A8C6SQ61_9GOBI</name>
<keyword evidence="1" id="KW-0812">Transmembrane</keyword>
<dbReference type="AlphaFoldDB" id="A0A8C6SQ61"/>
<organism evidence="2 3">
    <name type="scientific">Neogobius melanostomus</name>
    <name type="common">round goby</name>
    <dbReference type="NCBI Taxonomy" id="47308"/>
    <lineage>
        <taxon>Eukaryota</taxon>
        <taxon>Metazoa</taxon>
        <taxon>Chordata</taxon>
        <taxon>Craniata</taxon>
        <taxon>Vertebrata</taxon>
        <taxon>Euteleostomi</taxon>
        <taxon>Actinopterygii</taxon>
        <taxon>Neopterygii</taxon>
        <taxon>Teleostei</taxon>
        <taxon>Neoteleostei</taxon>
        <taxon>Acanthomorphata</taxon>
        <taxon>Gobiaria</taxon>
        <taxon>Gobiiformes</taxon>
        <taxon>Gobioidei</taxon>
        <taxon>Gobiidae</taxon>
        <taxon>Benthophilinae</taxon>
        <taxon>Neogobiini</taxon>
        <taxon>Neogobius</taxon>
    </lineage>
</organism>